<gene>
    <name evidence="2" type="ORF">FHS82_001912</name>
</gene>
<comment type="caution">
    <text evidence="2">The sequence shown here is derived from an EMBL/GenBank/DDBJ whole genome shotgun (WGS) entry which is preliminary data.</text>
</comment>
<sequence length="239" mass="25946">MPADRRPFRIETGMDAEHEERDLRPAVEPVDSTALFERVFQELADIKGLVQQGMAVAPADARAANGPMRSEVALIHHAISQTKREILNLQVKGLRGDSSSRALDELDAVVNGTEAATETILSAAETVEETAGRLLAKLGGADQAMVVEIHKQAIRIFEACNFQDLTGQRIGKVVQVLHFIEDRVATMMSIWGGEEGFSFIPDQDAASDRREGDAALLNGPPLKADVDVVSQDDIDSLFS</sequence>
<dbReference type="SUPFAM" id="SSF75708">
    <property type="entry name" value="Chemotaxis phosphatase CheZ"/>
    <property type="match status" value="1"/>
</dbReference>
<dbReference type="Gene3D" id="1.10.287.500">
    <property type="entry name" value="Helix hairpin bin"/>
    <property type="match status" value="1"/>
</dbReference>
<dbReference type="Proteomes" id="UP001429580">
    <property type="component" value="Unassembled WGS sequence"/>
</dbReference>
<proteinExistence type="predicted"/>
<dbReference type="RefSeq" id="WP_166951555.1">
    <property type="nucleotide sequence ID" value="NZ_JAASQI010000004.1"/>
</dbReference>
<keyword evidence="3" id="KW-1185">Reference proteome</keyword>
<name>A0ABX0V199_9HYPH</name>
<evidence type="ECO:0000256" key="1">
    <source>
        <dbReference type="SAM" id="MobiDB-lite"/>
    </source>
</evidence>
<reference evidence="2 3" key="1">
    <citation type="submission" date="2020-03" db="EMBL/GenBank/DDBJ databases">
        <title>Genomic Encyclopedia of Type Strains, Phase IV (KMG-IV): sequencing the most valuable type-strain genomes for metagenomic binning, comparative biology and taxonomic classification.</title>
        <authorList>
            <person name="Goeker M."/>
        </authorList>
    </citation>
    <scope>NUCLEOTIDE SEQUENCE [LARGE SCALE GENOMIC DNA]</scope>
    <source>
        <strain evidence="2 3">DSM 103870</strain>
    </source>
</reference>
<dbReference type="Pfam" id="PF04344">
    <property type="entry name" value="CheZ"/>
    <property type="match status" value="1"/>
</dbReference>
<evidence type="ECO:0000313" key="2">
    <source>
        <dbReference type="EMBL" id="NIJ58070.1"/>
    </source>
</evidence>
<accession>A0ABX0V199</accession>
<evidence type="ECO:0000313" key="3">
    <source>
        <dbReference type="Proteomes" id="UP001429580"/>
    </source>
</evidence>
<feature type="region of interest" description="Disordered" evidence="1">
    <location>
        <begin position="1"/>
        <end position="20"/>
    </location>
</feature>
<organism evidence="2 3">
    <name type="scientific">Pseudochelatococcus lubricantis</name>
    <dbReference type="NCBI Taxonomy" id="1538102"/>
    <lineage>
        <taxon>Bacteria</taxon>
        <taxon>Pseudomonadati</taxon>
        <taxon>Pseudomonadota</taxon>
        <taxon>Alphaproteobacteria</taxon>
        <taxon>Hyphomicrobiales</taxon>
        <taxon>Chelatococcaceae</taxon>
        <taxon>Pseudochelatococcus</taxon>
    </lineage>
</organism>
<protein>
    <submittedName>
        <fullName evidence="2">Chemotaxis protein CheZ</fullName>
    </submittedName>
</protein>
<dbReference type="InterPro" id="IPR007439">
    <property type="entry name" value="Chemotax_Pase_CheZ"/>
</dbReference>
<dbReference type="EMBL" id="JAASQI010000004">
    <property type="protein sequence ID" value="NIJ58070.1"/>
    <property type="molecule type" value="Genomic_DNA"/>
</dbReference>